<evidence type="ECO:0000313" key="11">
    <source>
        <dbReference type="Proteomes" id="UP001499951"/>
    </source>
</evidence>
<dbReference type="SUPFAM" id="SSF54768">
    <property type="entry name" value="dsRNA-binding domain-like"/>
    <property type="match status" value="1"/>
</dbReference>
<evidence type="ECO:0000256" key="6">
    <source>
        <dbReference type="PROSITE-ProRule" id="PRU00266"/>
    </source>
</evidence>
<evidence type="ECO:0000256" key="2">
    <source>
        <dbReference type="ARBA" id="ARBA00022722"/>
    </source>
</evidence>
<gene>
    <name evidence="10" type="ORF">GCM10008942_02970</name>
</gene>
<dbReference type="Proteomes" id="UP001499951">
    <property type="component" value="Unassembled WGS sequence"/>
</dbReference>
<dbReference type="PROSITE" id="PS50142">
    <property type="entry name" value="RNASE_3_2"/>
    <property type="match status" value="1"/>
</dbReference>
<evidence type="ECO:0000256" key="5">
    <source>
        <dbReference type="ARBA" id="ARBA00022884"/>
    </source>
</evidence>
<keyword evidence="11" id="KW-1185">Reference proteome</keyword>
<feature type="compositionally biased region" description="Basic and acidic residues" evidence="7">
    <location>
        <begin position="151"/>
        <end position="161"/>
    </location>
</feature>
<dbReference type="SMART" id="SM00535">
    <property type="entry name" value="RIBOc"/>
    <property type="match status" value="1"/>
</dbReference>
<evidence type="ECO:0000256" key="1">
    <source>
        <dbReference type="ARBA" id="ARBA00010183"/>
    </source>
</evidence>
<accession>A0ABN1E2N7</accession>
<dbReference type="PANTHER" id="PTHR11207:SF0">
    <property type="entry name" value="RIBONUCLEASE 3"/>
    <property type="match status" value="1"/>
</dbReference>
<feature type="domain" description="RNase III" evidence="9">
    <location>
        <begin position="1"/>
        <end position="73"/>
    </location>
</feature>
<keyword evidence="2" id="KW-0540">Nuclease</keyword>
<reference evidence="10 11" key="1">
    <citation type="journal article" date="2019" name="Int. J. Syst. Evol. Microbiol.">
        <title>The Global Catalogue of Microorganisms (GCM) 10K type strain sequencing project: providing services to taxonomists for standard genome sequencing and annotation.</title>
        <authorList>
            <consortium name="The Broad Institute Genomics Platform"/>
            <consortium name="The Broad Institute Genome Sequencing Center for Infectious Disease"/>
            <person name="Wu L."/>
            <person name="Ma J."/>
        </authorList>
    </citation>
    <scope>NUCLEOTIDE SEQUENCE [LARGE SCALE GENOMIC DNA]</scope>
    <source>
        <strain evidence="10 11">JCM 15089</strain>
    </source>
</reference>
<dbReference type="PROSITE" id="PS50137">
    <property type="entry name" value="DS_RBD"/>
    <property type="match status" value="1"/>
</dbReference>
<evidence type="ECO:0000256" key="4">
    <source>
        <dbReference type="ARBA" id="ARBA00022801"/>
    </source>
</evidence>
<dbReference type="EMBL" id="BAAADD010000001">
    <property type="protein sequence ID" value="GAA0557896.1"/>
    <property type="molecule type" value="Genomic_DNA"/>
</dbReference>
<dbReference type="InterPro" id="IPR014720">
    <property type="entry name" value="dsRBD_dom"/>
</dbReference>
<dbReference type="Gene3D" id="3.30.160.20">
    <property type="match status" value="1"/>
</dbReference>
<name>A0ABN1E2N7_9PROT</name>
<evidence type="ECO:0000259" key="8">
    <source>
        <dbReference type="PROSITE" id="PS50137"/>
    </source>
</evidence>
<feature type="region of interest" description="Disordered" evidence="7">
    <location>
        <begin position="139"/>
        <end position="171"/>
    </location>
</feature>
<evidence type="ECO:0000256" key="3">
    <source>
        <dbReference type="ARBA" id="ARBA00022759"/>
    </source>
</evidence>
<dbReference type="PANTHER" id="PTHR11207">
    <property type="entry name" value="RIBONUCLEASE III"/>
    <property type="match status" value="1"/>
</dbReference>
<keyword evidence="5 6" id="KW-0694">RNA-binding</keyword>
<dbReference type="Pfam" id="PF00035">
    <property type="entry name" value="dsrm"/>
    <property type="match status" value="1"/>
</dbReference>
<proteinExistence type="inferred from homology"/>
<evidence type="ECO:0000313" key="10">
    <source>
        <dbReference type="EMBL" id="GAA0557896.1"/>
    </source>
</evidence>
<dbReference type="Gene3D" id="1.10.1520.10">
    <property type="entry name" value="Ribonuclease III domain"/>
    <property type="match status" value="1"/>
</dbReference>
<dbReference type="CDD" id="cd00593">
    <property type="entry name" value="RIBOc"/>
    <property type="match status" value="1"/>
</dbReference>
<feature type="domain" description="DRBM" evidence="8">
    <location>
        <begin position="98"/>
        <end position="169"/>
    </location>
</feature>
<evidence type="ECO:0000256" key="7">
    <source>
        <dbReference type="SAM" id="MobiDB-lite"/>
    </source>
</evidence>
<sequence length="171" mass="18161">MHELYPKDDEGDLALKFNHLVRAEACAAAAEAAGMAEHLILAKSEAGSGGRRKLQILAGACEAVIAALYLDGGIDAAKVFIRRYWTDAFAALSAEMRDPKTRLQEWAQGRGAKSAPPVYKVVGRSGPDHAPVFSVEVSVPGKTPEVGTGTSKREAEQDAARKMLSSVGKQV</sequence>
<comment type="caution">
    <text evidence="10">The sequence shown here is derived from an EMBL/GenBank/DDBJ whole genome shotgun (WGS) entry which is preliminary data.</text>
</comment>
<evidence type="ECO:0000259" key="9">
    <source>
        <dbReference type="PROSITE" id="PS50142"/>
    </source>
</evidence>
<comment type="similarity">
    <text evidence="1">Belongs to the ribonuclease III family.</text>
</comment>
<dbReference type="InterPro" id="IPR000999">
    <property type="entry name" value="RNase_III_dom"/>
</dbReference>
<dbReference type="SMART" id="SM00358">
    <property type="entry name" value="DSRM"/>
    <property type="match status" value="1"/>
</dbReference>
<dbReference type="CDD" id="cd10845">
    <property type="entry name" value="DSRM_RNAse_III_family"/>
    <property type="match status" value="1"/>
</dbReference>
<dbReference type="Pfam" id="PF14622">
    <property type="entry name" value="Ribonucleas_3_3"/>
    <property type="match status" value="1"/>
</dbReference>
<dbReference type="SUPFAM" id="SSF69065">
    <property type="entry name" value="RNase III domain-like"/>
    <property type="match status" value="1"/>
</dbReference>
<organism evidence="10 11">
    <name type="scientific">Rhizomicrobium electricum</name>
    <dbReference type="NCBI Taxonomy" id="480070"/>
    <lineage>
        <taxon>Bacteria</taxon>
        <taxon>Pseudomonadati</taxon>
        <taxon>Pseudomonadota</taxon>
        <taxon>Alphaproteobacteria</taxon>
        <taxon>Micropepsales</taxon>
        <taxon>Micropepsaceae</taxon>
        <taxon>Rhizomicrobium</taxon>
    </lineage>
</organism>
<dbReference type="InterPro" id="IPR036389">
    <property type="entry name" value="RNase_III_sf"/>
</dbReference>
<keyword evidence="3" id="KW-0255">Endonuclease</keyword>
<keyword evidence="4" id="KW-0378">Hydrolase</keyword>
<protein>
    <submittedName>
        <fullName evidence="10">Uncharacterized protein</fullName>
    </submittedName>
</protein>